<dbReference type="GO" id="GO:0003904">
    <property type="term" value="F:deoxyribodipyrimidine photo-lyase activity"/>
    <property type="evidence" value="ECO:0007669"/>
    <property type="project" value="TreeGrafter"/>
</dbReference>
<dbReference type="Gene3D" id="3.40.50.620">
    <property type="entry name" value="HUPs"/>
    <property type="match status" value="1"/>
</dbReference>
<feature type="binding site" evidence="6">
    <location>
        <position position="378"/>
    </location>
    <ligand>
        <name>FAD</name>
        <dbReference type="ChEBI" id="CHEBI:57692"/>
    </ligand>
</feature>
<evidence type="ECO:0000256" key="6">
    <source>
        <dbReference type="PIRSR" id="PIRSR602081-1"/>
    </source>
</evidence>
<sequence length="603" mass="69300">MSNSNGDSSPKTAPESKKAKPQDLRQPHPNAQQTEEFGIVLRDFYPPEMSNDRCKAYNDGTIERPIDTLEKACKDTADKRRAVTPGKAVVHWFKTDLRLQDNRALSTAFQIAKDNQIPVIGVYIVSPEDFEAHLTSPARVDFTLRTLKQLQKDLSELDIPLYVETQEKRKNIPTRIVELCQQWEAKHLCANLEYEVDELRRDAKVVRRCADHDIDFTPSHDTCVVTPGLLITGAGKQYAVYTPWFRSWLRFLKENPDYLEMSEDPGTNPGDARKQFADLFDCKIPDMPSSKSLSEKEKKRFEELYPAGEHEATRRLEKFLKEKCGDYDKNRSMLPGENTSALSPYFASGAISARTAVVTAKRANKNHLDRYDQGHMTWISEVAWRDFYRHVLVHWPFIWYGVLYYLLPPPSIHSRKSGLTDPPSMNKCFKPEATNIEWEYDADQFQAWSEGKTGFPIVDAAMRQLKHCAWMHNRTRMVVSSFLSKDLMIDWRRGERFFMEHLIDGDFASNHGGWGFGSSTGVDPQPYFRIFNPLRQSERFDPDGEYIRHWVPELRDVKGNAIHEPYSRGAGAIAQKNGYPRPIVEHAASRDRALARYKSALQG</sequence>
<comment type="similarity">
    <text evidence="2">Belongs to the DNA photolyase class-1 family.</text>
</comment>
<dbReference type="GO" id="GO:0006139">
    <property type="term" value="P:nucleobase-containing compound metabolic process"/>
    <property type="evidence" value="ECO:0007669"/>
    <property type="project" value="UniProtKB-ARBA"/>
</dbReference>
<dbReference type="GO" id="GO:0005634">
    <property type="term" value="C:nucleus"/>
    <property type="evidence" value="ECO:0007669"/>
    <property type="project" value="TreeGrafter"/>
</dbReference>
<protein>
    <submittedName>
        <fullName evidence="10">Deoxyribodipyrimidine photo-lyase</fullName>
    </submittedName>
</protein>
<feature type="region of interest" description="Disordered" evidence="8">
    <location>
        <begin position="1"/>
        <end position="36"/>
    </location>
</feature>
<dbReference type="PROSITE" id="PS00691">
    <property type="entry name" value="DNA_PHOTOLYASES_1_2"/>
    <property type="match status" value="1"/>
</dbReference>
<dbReference type="AlphaFoldDB" id="A0A1Q5UCC2"/>
<evidence type="ECO:0000256" key="4">
    <source>
        <dbReference type="ARBA" id="ARBA00022827"/>
    </source>
</evidence>
<dbReference type="GO" id="GO:0043153">
    <property type="term" value="P:entrainment of circadian clock by photoperiod"/>
    <property type="evidence" value="ECO:0007669"/>
    <property type="project" value="TreeGrafter"/>
</dbReference>
<gene>
    <name evidence="10" type="ORF">PENSUB_4478</name>
</gene>
<keyword evidence="10" id="KW-0456">Lyase</keyword>
<evidence type="ECO:0000313" key="11">
    <source>
        <dbReference type="Proteomes" id="UP000186955"/>
    </source>
</evidence>
<evidence type="ECO:0000259" key="9">
    <source>
        <dbReference type="PROSITE" id="PS51645"/>
    </source>
</evidence>
<dbReference type="InterPro" id="IPR006050">
    <property type="entry name" value="DNA_photolyase_N"/>
</dbReference>
<name>A0A1Q5UCC2_9EURO</name>
<dbReference type="GO" id="GO:0006950">
    <property type="term" value="P:response to stress"/>
    <property type="evidence" value="ECO:0007669"/>
    <property type="project" value="UniProtKB-ARBA"/>
</dbReference>
<feature type="compositionally biased region" description="Basic and acidic residues" evidence="8">
    <location>
        <begin position="14"/>
        <end position="26"/>
    </location>
</feature>
<accession>A0A1Q5UCC2</accession>
<keyword evidence="4 6" id="KW-0274">FAD</keyword>
<evidence type="ECO:0000256" key="5">
    <source>
        <dbReference type="ARBA" id="ARBA00022991"/>
    </source>
</evidence>
<dbReference type="SUPFAM" id="SSF48173">
    <property type="entry name" value="Cryptochrome/photolyase FAD-binding domain"/>
    <property type="match status" value="1"/>
</dbReference>
<feature type="binding site" evidence="6">
    <location>
        <position position="327"/>
    </location>
    <ligand>
        <name>FAD</name>
        <dbReference type="ChEBI" id="CHEBI:57692"/>
    </ligand>
</feature>
<evidence type="ECO:0000256" key="1">
    <source>
        <dbReference type="ARBA" id="ARBA00001932"/>
    </source>
</evidence>
<dbReference type="Gene3D" id="1.25.40.80">
    <property type="match status" value="1"/>
</dbReference>
<dbReference type="Gene3D" id="1.10.579.10">
    <property type="entry name" value="DNA Cyclobutane Dipyrimidine Photolyase, subunit A, domain 3"/>
    <property type="match status" value="1"/>
</dbReference>
<comment type="cofactor">
    <cofactor evidence="6">
        <name>FAD</name>
        <dbReference type="ChEBI" id="CHEBI:57692"/>
    </cofactor>
    <text evidence="6">Binds 1 FAD per subunit.</text>
</comment>
<evidence type="ECO:0000256" key="8">
    <source>
        <dbReference type="SAM" id="MobiDB-lite"/>
    </source>
</evidence>
<dbReference type="GO" id="GO:0032922">
    <property type="term" value="P:circadian regulation of gene expression"/>
    <property type="evidence" value="ECO:0007669"/>
    <property type="project" value="TreeGrafter"/>
</dbReference>
<dbReference type="Proteomes" id="UP000186955">
    <property type="component" value="Unassembled WGS sequence"/>
</dbReference>
<evidence type="ECO:0000256" key="7">
    <source>
        <dbReference type="PIRSR" id="PIRSR602081-2"/>
    </source>
</evidence>
<dbReference type="GO" id="GO:0005737">
    <property type="term" value="C:cytoplasm"/>
    <property type="evidence" value="ECO:0007669"/>
    <property type="project" value="TreeGrafter"/>
</dbReference>
<dbReference type="InterPro" id="IPR014729">
    <property type="entry name" value="Rossmann-like_a/b/a_fold"/>
</dbReference>
<feature type="binding site" evidence="6">
    <location>
        <begin position="504"/>
        <end position="506"/>
    </location>
    <ligand>
        <name>FAD</name>
        <dbReference type="ChEBI" id="CHEBI:57692"/>
    </ligand>
</feature>
<dbReference type="InterPro" id="IPR002081">
    <property type="entry name" value="Cryptochrome/DNA_photolyase_1"/>
</dbReference>
<feature type="site" description="Electron transfer via tryptophanyl radical" evidence="7">
    <location>
        <position position="514"/>
    </location>
</feature>
<reference evidence="10 11" key="1">
    <citation type="submission" date="2016-10" db="EMBL/GenBank/DDBJ databases">
        <title>Genome sequence of the ascomycete fungus Penicillium subrubescens.</title>
        <authorList>
            <person name="De Vries R.P."/>
            <person name="Peng M."/>
            <person name="Dilokpimol A."/>
            <person name="Hilden K."/>
            <person name="Makela M.R."/>
            <person name="Grigoriev I."/>
            <person name="Riley R."/>
            <person name="Granchi Z."/>
        </authorList>
    </citation>
    <scope>NUCLEOTIDE SEQUENCE [LARGE SCALE GENOMIC DNA]</scope>
    <source>
        <strain evidence="10 11">CBS 132785</strain>
    </source>
</reference>
<dbReference type="PROSITE" id="PS00394">
    <property type="entry name" value="DNA_PHOTOLYASES_1_1"/>
    <property type="match status" value="1"/>
</dbReference>
<feature type="binding site" evidence="6">
    <location>
        <begin position="381"/>
        <end position="388"/>
    </location>
    <ligand>
        <name>FAD</name>
        <dbReference type="ChEBI" id="CHEBI:57692"/>
    </ligand>
</feature>
<dbReference type="Pfam" id="PF03441">
    <property type="entry name" value="FAD_binding_7"/>
    <property type="match status" value="1"/>
</dbReference>
<feature type="binding site" evidence="6">
    <location>
        <begin position="339"/>
        <end position="343"/>
    </location>
    <ligand>
        <name>FAD</name>
        <dbReference type="ChEBI" id="CHEBI:57692"/>
    </ligand>
</feature>
<dbReference type="FunFam" id="1.10.579.10:FF:000003">
    <property type="entry name" value="Deoxyribodipyrimidine photo-lyase"/>
    <property type="match status" value="1"/>
</dbReference>
<keyword evidence="3 6" id="KW-0285">Flavoprotein</keyword>
<dbReference type="PANTHER" id="PTHR11455:SF18">
    <property type="entry name" value="SI:CH1073-390K14.1"/>
    <property type="match status" value="1"/>
</dbReference>
<dbReference type="PROSITE" id="PS51645">
    <property type="entry name" value="PHR_CRY_ALPHA_BETA"/>
    <property type="match status" value="1"/>
</dbReference>
<dbReference type="InterPro" id="IPR018394">
    <property type="entry name" value="DNA_photolyase_1_CS_C"/>
</dbReference>
<dbReference type="InterPro" id="IPR036155">
    <property type="entry name" value="Crypto/Photolyase_N_sf"/>
</dbReference>
<dbReference type="InterPro" id="IPR005101">
    <property type="entry name" value="Cryptochr/Photolyase_FAD-bd"/>
</dbReference>
<evidence type="ECO:0000313" key="10">
    <source>
        <dbReference type="EMBL" id="OKP10124.1"/>
    </source>
</evidence>
<comment type="cofactor">
    <cofactor evidence="1">
        <name>(6R)-5,10-methylene-5,6,7,8-tetrahydrofolate</name>
        <dbReference type="ChEBI" id="CHEBI:15636"/>
    </cofactor>
</comment>
<evidence type="ECO:0000256" key="3">
    <source>
        <dbReference type="ARBA" id="ARBA00022630"/>
    </source>
</evidence>
<dbReference type="EMBL" id="MNBE01000391">
    <property type="protein sequence ID" value="OKP10124.1"/>
    <property type="molecule type" value="Genomic_DNA"/>
</dbReference>
<dbReference type="SUPFAM" id="SSF52425">
    <property type="entry name" value="Cryptochrome/photolyase, N-terminal domain"/>
    <property type="match status" value="1"/>
</dbReference>
<dbReference type="STRING" id="1316194.A0A1Q5UCC2"/>
<feature type="site" description="Electron transfer via tryptophanyl radical" evidence="7">
    <location>
        <position position="438"/>
    </location>
</feature>
<feature type="site" description="Electron transfer via tryptophanyl radical" evidence="7">
    <location>
        <position position="491"/>
    </location>
</feature>
<organism evidence="10 11">
    <name type="scientific">Penicillium subrubescens</name>
    <dbReference type="NCBI Taxonomy" id="1316194"/>
    <lineage>
        <taxon>Eukaryota</taxon>
        <taxon>Fungi</taxon>
        <taxon>Dikarya</taxon>
        <taxon>Ascomycota</taxon>
        <taxon>Pezizomycotina</taxon>
        <taxon>Eurotiomycetes</taxon>
        <taxon>Eurotiomycetidae</taxon>
        <taxon>Eurotiales</taxon>
        <taxon>Aspergillaceae</taxon>
        <taxon>Penicillium</taxon>
    </lineage>
</organism>
<dbReference type="GO" id="GO:0071949">
    <property type="term" value="F:FAD binding"/>
    <property type="evidence" value="ECO:0007669"/>
    <property type="project" value="TreeGrafter"/>
</dbReference>
<proteinExistence type="inferred from homology"/>
<dbReference type="GO" id="GO:0003677">
    <property type="term" value="F:DNA binding"/>
    <property type="evidence" value="ECO:0007669"/>
    <property type="project" value="TreeGrafter"/>
</dbReference>
<keyword evidence="5" id="KW-0157">Chromophore</keyword>
<feature type="compositionally biased region" description="Polar residues" evidence="8">
    <location>
        <begin position="1"/>
        <end position="11"/>
    </location>
</feature>
<comment type="caution">
    <text evidence="10">The sequence shown here is derived from an EMBL/GenBank/DDBJ whole genome shotgun (WGS) entry which is preliminary data.</text>
</comment>
<dbReference type="PANTHER" id="PTHR11455">
    <property type="entry name" value="CRYPTOCHROME"/>
    <property type="match status" value="1"/>
</dbReference>
<dbReference type="Pfam" id="PF00875">
    <property type="entry name" value="DNA_photolyase"/>
    <property type="match status" value="1"/>
</dbReference>
<feature type="domain" description="Photolyase/cryptochrome alpha/beta" evidence="9">
    <location>
        <begin position="87"/>
        <end position="224"/>
    </location>
</feature>
<keyword evidence="11" id="KW-1185">Reference proteome</keyword>
<evidence type="ECO:0000256" key="2">
    <source>
        <dbReference type="ARBA" id="ARBA00005862"/>
    </source>
</evidence>
<dbReference type="InterPro" id="IPR036134">
    <property type="entry name" value="Crypto/Photolyase_FAD-like_sf"/>
</dbReference>